<dbReference type="Proteomes" id="UP000288805">
    <property type="component" value="Unassembled WGS sequence"/>
</dbReference>
<dbReference type="EMBL" id="QGNW01000305">
    <property type="protein sequence ID" value="RVW77870.1"/>
    <property type="molecule type" value="Genomic_DNA"/>
</dbReference>
<sequence length="525" mass="60042">MAEILYGLVDSLQTSVDHRLSRGKSLYNVSFCRVELNVQDGFDIWKSLQYLLRWVKTTVGFNRANLFEADVADLIKDVSTVRWRPPSPSAGIKDVFTGGGDHLRRQPGSKTSSQVGGDHHCREPGQPPPSRRLDLIKEVSLKDRELRIVGEVGAKIRVLDFISPDVQETKIEKTCGYANEDLKIWVIENEIRDCVDGNATTMVSENEDDEKFEGTKNDMLSCERSLEDTNNMNVNEHYLHTLSNEKLCTEDFNEKNEDACATSIEVHIIPDENENILPLQSKGVEEIMESELLVDFGHEHGVRGDFACLRPRQNLMDVVTIIPMHDECPGHWYLCVIDFKNSHTQILDSLRSKNRDKFRFQSVKTVVEFCQTFFKLSDIGKDVFQFSIDWAPSIPTQENGWDCGVHVIRHMQRFKNGDPMTSSDFFGNRVKMGINRLRNLLNRLRILLANLNGSRTATTGRPARNNRLINLLPVEEVSQRLRNLLNRMRILLANLNRSERLQPARPARNNRLINRLRHLLPVATG</sequence>
<keyword evidence="4" id="KW-0788">Thiol protease</keyword>
<dbReference type="PANTHER" id="PTHR12606:SF157">
    <property type="entry name" value="OS06G0122600 PROTEIN"/>
    <property type="match status" value="1"/>
</dbReference>
<evidence type="ECO:0000256" key="5">
    <source>
        <dbReference type="SAM" id="Coils"/>
    </source>
</evidence>
<keyword evidence="2" id="KW-0645">Protease</keyword>
<gene>
    <name evidence="8" type="ORF">CK203_054309</name>
</gene>
<keyword evidence="5" id="KW-0175">Coiled coil</keyword>
<evidence type="ECO:0000256" key="4">
    <source>
        <dbReference type="ARBA" id="ARBA00022807"/>
    </source>
</evidence>
<evidence type="ECO:0000313" key="8">
    <source>
        <dbReference type="EMBL" id="RVW77870.1"/>
    </source>
</evidence>
<protein>
    <recommendedName>
        <fullName evidence="7">Ubiquitin-like protease family profile domain-containing protein</fullName>
    </recommendedName>
</protein>
<comment type="similarity">
    <text evidence="1">Belongs to the peptidase C48 family.</text>
</comment>
<reference evidence="8 9" key="1">
    <citation type="journal article" date="2018" name="PLoS Genet.">
        <title>Population sequencing reveals clonal diversity and ancestral inbreeding in the grapevine cultivar Chardonnay.</title>
        <authorList>
            <person name="Roach M.J."/>
            <person name="Johnson D.L."/>
            <person name="Bohlmann J."/>
            <person name="van Vuuren H.J."/>
            <person name="Jones S.J."/>
            <person name="Pretorius I.S."/>
            <person name="Schmidt S.A."/>
            <person name="Borneman A.R."/>
        </authorList>
    </citation>
    <scope>NUCLEOTIDE SEQUENCE [LARGE SCALE GENOMIC DNA]</scope>
    <source>
        <strain evidence="9">cv. Chardonnay</strain>
        <tissue evidence="8">Leaf</tissue>
    </source>
</reference>
<evidence type="ECO:0000256" key="1">
    <source>
        <dbReference type="ARBA" id="ARBA00005234"/>
    </source>
</evidence>
<dbReference type="GO" id="GO:0008234">
    <property type="term" value="F:cysteine-type peptidase activity"/>
    <property type="evidence" value="ECO:0007669"/>
    <property type="project" value="UniProtKB-KW"/>
</dbReference>
<name>A0A438GZZ8_VITVI</name>
<dbReference type="SUPFAM" id="SSF54001">
    <property type="entry name" value="Cysteine proteinases"/>
    <property type="match status" value="1"/>
</dbReference>
<dbReference type="GO" id="GO:0006508">
    <property type="term" value="P:proteolysis"/>
    <property type="evidence" value="ECO:0007669"/>
    <property type="project" value="UniProtKB-KW"/>
</dbReference>
<keyword evidence="3" id="KW-0378">Hydrolase</keyword>
<dbReference type="Gene3D" id="3.40.395.10">
    <property type="entry name" value="Adenoviral Proteinase, Chain A"/>
    <property type="match status" value="1"/>
</dbReference>
<dbReference type="InterPro" id="IPR038765">
    <property type="entry name" value="Papain-like_cys_pep_sf"/>
</dbReference>
<dbReference type="PANTHER" id="PTHR12606">
    <property type="entry name" value="SENTRIN/SUMO-SPECIFIC PROTEASE"/>
    <property type="match status" value="1"/>
</dbReference>
<accession>A0A438GZZ8</accession>
<organism evidence="8 9">
    <name type="scientific">Vitis vinifera</name>
    <name type="common">Grape</name>
    <dbReference type="NCBI Taxonomy" id="29760"/>
    <lineage>
        <taxon>Eukaryota</taxon>
        <taxon>Viridiplantae</taxon>
        <taxon>Streptophyta</taxon>
        <taxon>Embryophyta</taxon>
        <taxon>Tracheophyta</taxon>
        <taxon>Spermatophyta</taxon>
        <taxon>Magnoliopsida</taxon>
        <taxon>eudicotyledons</taxon>
        <taxon>Gunneridae</taxon>
        <taxon>Pentapetalae</taxon>
        <taxon>rosids</taxon>
        <taxon>Vitales</taxon>
        <taxon>Vitaceae</taxon>
        <taxon>Viteae</taxon>
        <taxon>Vitis</taxon>
    </lineage>
</organism>
<dbReference type="AlphaFoldDB" id="A0A438GZZ8"/>
<feature type="coiled-coil region" evidence="5">
    <location>
        <begin position="434"/>
        <end position="501"/>
    </location>
</feature>
<dbReference type="InterPro" id="IPR003653">
    <property type="entry name" value="Peptidase_C48_C"/>
</dbReference>
<feature type="region of interest" description="Disordered" evidence="6">
    <location>
        <begin position="94"/>
        <end position="130"/>
    </location>
</feature>
<comment type="caution">
    <text evidence="8">The sequence shown here is derived from an EMBL/GenBank/DDBJ whole genome shotgun (WGS) entry which is preliminary data.</text>
</comment>
<evidence type="ECO:0000313" key="9">
    <source>
        <dbReference type="Proteomes" id="UP000288805"/>
    </source>
</evidence>
<evidence type="ECO:0000256" key="3">
    <source>
        <dbReference type="ARBA" id="ARBA00022801"/>
    </source>
</evidence>
<dbReference type="Pfam" id="PF02902">
    <property type="entry name" value="Peptidase_C48"/>
    <property type="match status" value="1"/>
</dbReference>
<evidence type="ECO:0000259" key="7">
    <source>
        <dbReference type="PROSITE" id="PS50600"/>
    </source>
</evidence>
<feature type="domain" description="Ubiquitin-like protease family profile" evidence="7">
    <location>
        <begin position="232"/>
        <end position="414"/>
    </location>
</feature>
<proteinExistence type="inferred from homology"/>
<evidence type="ECO:0000256" key="6">
    <source>
        <dbReference type="SAM" id="MobiDB-lite"/>
    </source>
</evidence>
<dbReference type="PROSITE" id="PS50600">
    <property type="entry name" value="ULP_PROTEASE"/>
    <property type="match status" value="1"/>
</dbReference>
<evidence type="ECO:0000256" key="2">
    <source>
        <dbReference type="ARBA" id="ARBA00022670"/>
    </source>
</evidence>